<accession>A0ABS3UA50</accession>
<organism evidence="6 7">
    <name type="scientific">Glycomyces niveus</name>
    <dbReference type="NCBI Taxonomy" id="2820287"/>
    <lineage>
        <taxon>Bacteria</taxon>
        <taxon>Bacillati</taxon>
        <taxon>Actinomycetota</taxon>
        <taxon>Actinomycetes</taxon>
        <taxon>Glycomycetales</taxon>
        <taxon>Glycomycetaceae</taxon>
        <taxon>Glycomyces</taxon>
    </lineage>
</organism>
<sequence>MARTQRADLHQRADAILDAAAELLASVEPRELRIDEVARRAGVGKGTVYLHWASREHLVLAVAAREAVAMLGTIIDAVRADPAEAALHRYMRRHFLEASRRPILKRVFITQPDELSALAEHPARSQLAATKRLATRQHLAALRTHRLLRTGVDLGEVDYAMQAVAYGFFASAPFLAPGDGSFSLEYQADRLAAIIQRSFEPSREPAIKRYAAAAPQVVDAFELLREAFRRTAYGSAAD</sequence>
<evidence type="ECO:0000259" key="5">
    <source>
        <dbReference type="PROSITE" id="PS50977"/>
    </source>
</evidence>
<protein>
    <submittedName>
        <fullName evidence="6">TetR/AcrR family transcriptional regulator</fullName>
    </submittedName>
</protein>
<dbReference type="PANTHER" id="PTHR30055:SF234">
    <property type="entry name" value="HTH-TYPE TRANSCRIPTIONAL REGULATOR BETI"/>
    <property type="match status" value="1"/>
</dbReference>
<comment type="caution">
    <text evidence="6">The sequence shown here is derived from an EMBL/GenBank/DDBJ whole genome shotgun (WGS) entry which is preliminary data.</text>
</comment>
<feature type="domain" description="HTH tetR-type" evidence="5">
    <location>
        <begin position="10"/>
        <end position="70"/>
    </location>
</feature>
<reference evidence="6 7" key="1">
    <citation type="submission" date="2021-03" db="EMBL/GenBank/DDBJ databases">
        <title>Glycomyces sp. nov., a novel actinomycete isolated from soil.</title>
        <authorList>
            <person name="Yang X."/>
            <person name="Xu X."/>
        </authorList>
    </citation>
    <scope>NUCLEOTIDE SEQUENCE [LARGE SCALE GENOMIC DNA]</scope>
    <source>
        <strain evidence="6 7">NEAU-S30</strain>
    </source>
</reference>
<dbReference type="InterPro" id="IPR009057">
    <property type="entry name" value="Homeodomain-like_sf"/>
</dbReference>
<evidence type="ECO:0000256" key="1">
    <source>
        <dbReference type="ARBA" id="ARBA00023015"/>
    </source>
</evidence>
<dbReference type="InterPro" id="IPR050109">
    <property type="entry name" value="HTH-type_TetR-like_transc_reg"/>
</dbReference>
<keyword evidence="7" id="KW-1185">Reference proteome</keyword>
<dbReference type="EMBL" id="JAGFNP010000016">
    <property type="protein sequence ID" value="MBO3735652.1"/>
    <property type="molecule type" value="Genomic_DNA"/>
</dbReference>
<keyword evidence="3" id="KW-0804">Transcription</keyword>
<dbReference type="Gene3D" id="1.10.357.10">
    <property type="entry name" value="Tetracycline Repressor, domain 2"/>
    <property type="match status" value="1"/>
</dbReference>
<dbReference type="PROSITE" id="PS50977">
    <property type="entry name" value="HTH_TETR_2"/>
    <property type="match status" value="1"/>
</dbReference>
<dbReference type="PRINTS" id="PR00455">
    <property type="entry name" value="HTHTETR"/>
</dbReference>
<evidence type="ECO:0000256" key="2">
    <source>
        <dbReference type="ARBA" id="ARBA00023125"/>
    </source>
</evidence>
<dbReference type="Pfam" id="PF00440">
    <property type="entry name" value="TetR_N"/>
    <property type="match status" value="1"/>
</dbReference>
<feature type="DNA-binding region" description="H-T-H motif" evidence="4">
    <location>
        <begin position="33"/>
        <end position="52"/>
    </location>
</feature>
<proteinExistence type="predicted"/>
<dbReference type="SUPFAM" id="SSF46689">
    <property type="entry name" value="Homeodomain-like"/>
    <property type="match status" value="1"/>
</dbReference>
<name>A0ABS3UA50_9ACTN</name>
<dbReference type="InterPro" id="IPR001647">
    <property type="entry name" value="HTH_TetR"/>
</dbReference>
<keyword evidence="1" id="KW-0805">Transcription regulation</keyword>
<gene>
    <name evidence="6" type="ORF">J5V16_22740</name>
</gene>
<evidence type="ECO:0000313" key="6">
    <source>
        <dbReference type="EMBL" id="MBO3735652.1"/>
    </source>
</evidence>
<evidence type="ECO:0000256" key="3">
    <source>
        <dbReference type="ARBA" id="ARBA00023163"/>
    </source>
</evidence>
<evidence type="ECO:0000313" key="7">
    <source>
        <dbReference type="Proteomes" id="UP000681341"/>
    </source>
</evidence>
<dbReference type="PANTHER" id="PTHR30055">
    <property type="entry name" value="HTH-TYPE TRANSCRIPTIONAL REGULATOR RUTR"/>
    <property type="match status" value="1"/>
</dbReference>
<keyword evidence="2 4" id="KW-0238">DNA-binding</keyword>
<dbReference type="RefSeq" id="WP_208499390.1">
    <property type="nucleotide sequence ID" value="NZ_JAGFNP010000016.1"/>
</dbReference>
<dbReference type="Proteomes" id="UP000681341">
    <property type="component" value="Unassembled WGS sequence"/>
</dbReference>
<evidence type="ECO:0000256" key="4">
    <source>
        <dbReference type="PROSITE-ProRule" id="PRU00335"/>
    </source>
</evidence>